<dbReference type="PROSITE" id="PS50006">
    <property type="entry name" value="FHA_DOMAIN"/>
    <property type="match status" value="1"/>
</dbReference>
<dbReference type="PROSITE" id="PS50889">
    <property type="entry name" value="S4"/>
    <property type="match status" value="1"/>
</dbReference>
<feature type="binding site" evidence="5">
    <location>
        <position position="215"/>
    </location>
    <ligand>
        <name>ATP</name>
        <dbReference type="ChEBI" id="CHEBI:30616"/>
    </ligand>
</feature>
<keyword evidence="3 5" id="KW-0067">ATP-binding</keyword>
<dbReference type="InterPro" id="IPR008271">
    <property type="entry name" value="Ser/Thr_kinase_AS"/>
</dbReference>
<keyword evidence="10" id="KW-1185">Reference proteome</keyword>
<dbReference type="InterPro" id="IPR011009">
    <property type="entry name" value="Kinase-like_dom_sf"/>
</dbReference>
<dbReference type="EMBL" id="JAEUBF010001298">
    <property type="protein sequence ID" value="KAH3670838.1"/>
    <property type="molecule type" value="Genomic_DNA"/>
</dbReference>
<name>A0A9P8PEL3_9ASCO</name>
<protein>
    <submittedName>
        <fullName evidence="9">Uncharacterized protein</fullName>
    </submittedName>
</protein>
<evidence type="ECO:0000313" key="9">
    <source>
        <dbReference type="EMBL" id="KAH3670838.1"/>
    </source>
</evidence>
<evidence type="ECO:0000259" key="7">
    <source>
        <dbReference type="PROSITE" id="PS50006"/>
    </source>
</evidence>
<organism evidence="9 10">
    <name type="scientific">Wickerhamomyces mucosus</name>
    <dbReference type="NCBI Taxonomy" id="1378264"/>
    <lineage>
        <taxon>Eukaryota</taxon>
        <taxon>Fungi</taxon>
        <taxon>Dikarya</taxon>
        <taxon>Ascomycota</taxon>
        <taxon>Saccharomycotina</taxon>
        <taxon>Saccharomycetes</taxon>
        <taxon>Phaffomycetales</taxon>
        <taxon>Wickerhamomycetaceae</taxon>
        <taxon>Wickerhamomyces</taxon>
    </lineage>
</organism>
<feature type="region of interest" description="Disordered" evidence="6">
    <location>
        <begin position="478"/>
        <end position="504"/>
    </location>
</feature>
<keyword evidence="2 5" id="KW-0547">Nucleotide-binding</keyword>
<dbReference type="SMART" id="SM00220">
    <property type="entry name" value="S_TKc"/>
    <property type="match status" value="1"/>
</dbReference>
<evidence type="ECO:0000256" key="6">
    <source>
        <dbReference type="SAM" id="MobiDB-lite"/>
    </source>
</evidence>
<dbReference type="PROSITE" id="PS00107">
    <property type="entry name" value="PROTEIN_KINASE_ATP"/>
    <property type="match status" value="1"/>
</dbReference>
<dbReference type="InterPro" id="IPR017441">
    <property type="entry name" value="Protein_kinase_ATP_BS"/>
</dbReference>
<dbReference type="Pfam" id="PF00069">
    <property type="entry name" value="Pkinase"/>
    <property type="match status" value="1"/>
</dbReference>
<evidence type="ECO:0000256" key="1">
    <source>
        <dbReference type="ARBA" id="ARBA00005575"/>
    </source>
</evidence>
<dbReference type="AlphaFoldDB" id="A0A9P8PEL3"/>
<evidence type="ECO:0000313" key="10">
    <source>
        <dbReference type="Proteomes" id="UP000769528"/>
    </source>
</evidence>
<gene>
    <name evidence="9" type="ORF">WICMUC_004807</name>
</gene>
<dbReference type="GO" id="GO:0003723">
    <property type="term" value="F:RNA binding"/>
    <property type="evidence" value="ECO:0007669"/>
    <property type="project" value="UniProtKB-KW"/>
</dbReference>
<evidence type="ECO:0000259" key="8">
    <source>
        <dbReference type="PROSITE" id="PS50011"/>
    </source>
</evidence>
<reference evidence="9" key="1">
    <citation type="journal article" date="2021" name="Open Biol.">
        <title>Shared evolutionary footprints suggest mitochondrial oxidative damage underlies multiple complex I losses in fungi.</title>
        <authorList>
            <person name="Schikora-Tamarit M.A."/>
            <person name="Marcet-Houben M."/>
            <person name="Nosek J."/>
            <person name="Gabaldon T."/>
        </authorList>
    </citation>
    <scope>NUCLEOTIDE SEQUENCE</scope>
    <source>
        <strain evidence="9">CBS6341</strain>
    </source>
</reference>
<feature type="domain" description="FHA" evidence="7">
    <location>
        <begin position="79"/>
        <end position="133"/>
    </location>
</feature>
<dbReference type="GO" id="GO:0004672">
    <property type="term" value="F:protein kinase activity"/>
    <property type="evidence" value="ECO:0007669"/>
    <property type="project" value="InterPro"/>
</dbReference>
<dbReference type="SUPFAM" id="SSF49879">
    <property type="entry name" value="SMAD/FHA domain"/>
    <property type="match status" value="1"/>
</dbReference>
<dbReference type="Gene3D" id="2.60.200.20">
    <property type="match status" value="1"/>
</dbReference>
<dbReference type="PROSITE" id="PS00108">
    <property type="entry name" value="PROTEIN_KINASE_ST"/>
    <property type="match status" value="1"/>
</dbReference>
<dbReference type="PANTHER" id="PTHR24347">
    <property type="entry name" value="SERINE/THREONINE-PROTEIN KINASE"/>
    <property type="match status" value="1"/>
</dbReference>
<dbReference type="Proteomes" id="UP000769528">
    <property type="component" value="Unassembled WGS sequence"/>
</dbReference>
<dbReference type="Gene3D" id="1.10.510.10">
    <property type="entry name" value="Transferase(Phosphotransferase) domain 1"/>
    <property type="match status" value="1"/>
</dbReference>
<sequence>MKPNSNSYEPISDAKRWLRPGNLKEIGGLNNDTLIPSNEEGPSQLKKSHTLLKSESFIIGKLYSLIENIDHEIIPNRLITVGRSRACDIILKYPDISTKHCEVIPVYNEMIKRYYLNLVDKSSNGTFVNGVRITNTNYLLKNGDKVNFAKSSSYVFRYKESEKAEDNKENITDGDDFQSKRFSDEYVIGKQLGSGHYATVNEAISRSTGKTFAVKIFKPTKIDDKKSAKQFNQETNVLLSIKHENIVELIDTFIEPVNKFTITTYLVLEKINNGELFTRIVEKERLRENETKAVFKQLLNGLKYLHDRNIIHRDIKPENILLNITLRTSPDQLQTGPWDSHELDVRVKIADFGLAKFIGELKFTNTLCGTPAYVAPEVLTSSSRKYSKQIDLWSSGVLLYVCLSGFPPFNDELGPPSMREQILQAKYAFYSPYFDSIDDSALDLIARLLVKEPENRWDIDQTIGHRWFKDISENDQDNDVKMTRSPLKGNAPRSYTELSKMDQD</sequence>
<evidence type="ECO:0000256" key="2">
    <source>
        <dbReference type="ARBA" id="ARBA00022741"/>
    </source>
</evidence>
<evidence type="ECO:0000256" key="3">
    <source>
        <dbReference type="ARBA" id="ARBA00022840"/>
    </source>
</evidence>
<dbReference type="PROSITE" id="PS50011">
    <property type="entry name" value="PROTEIN_KINASE_DOM"/>
    <property type="match status" value="1"/>
</dbReference>
<keyword evidence="4" id="KW-0694">RNA-binding</keyword>
<evidence type="ECO:0000256" key="4">
    <source>
        <dbReference type="PROSITE-ProRule" id="PRU00182"/>
    </source>
</evidence>
<dbReference type="SUPFAM" id="SSF56112">
    <property type="entry name" value="Protein kinase-like (PK-like)"/>
    <property type="match status" value="1"/>
</dbReference>
<evidence type="ECO:0000256" key="5">
    <source>
        <dbReference type="PROSITE-ProRule" id="PRU10141"/>
    </source>
</evidence>
<proteinExistence type="inferred from homology"/>
<dbReference type="InterPro" id="IPR008984">
    <property type="entry name" value="SMAD_FHA_dom_sf"/>
</dbReference>
<reference evidence="9" key="2">
    <citation type="submission" date="2021-01" db="EMBL/GenBank/DDBJ databases">
        <authorList>
            <person name="Schikora-Tamarit M.A."/>
        </authorList>
    </citation>
    <scope>NUCLEOTIDE SEQUENCE</scope>
    <source>
        <strain evidence="9">CBS6341</strain>
    </source>
</reference>
<feature type="domain" description="Protein kinase" evidence="8">
    <location>
        <begin position="186"/>
        <end position="468"/>
    </location>
</feature>
<accession>A0A9P8PEL3</accession>
<dbReference type="SMART" id="SM00240">
    <property type="entry name" value="FHA"/>
    <property type="match status" value="1"/>
</dbReference>
<dbReference type="CDD" id="cd05117">
    <property type="entry name" value="STKc_CAMK"/>
    <property type="match status" value="1"/>
</dbReference>
<dbReference type="InterPro" id="IPR000719">
    <property type="entry name" value="Prot_kinase_dom"/>
</dbReference>
<dbReference type="OrthoDB" id="407410at2759"/>
<dbReference type="Pfam" id="PF00498">
    <property type="entry name" value="FHA"/>
    <property type="match status" value="1"/>
</dbReference>
<comment type="similarity">
    <text evidence="1">Belongs to the protein kinase superfamily. CAMK Ser/Thr protein kinase family. CHEK2 subfamily.</text>
</comment>
<comment type="caution">
    <text evidence="9">The sequence shown here is derived from an EMBL/GenBank/DDBJ whole genome shotgun (WGS) entry which is preliminary data.</text>
</comment>
<dbReference type="InterPro" id="IPR000253">
    <property type="entry name" value="FHA_dom"/>
</dbReference>
<dbReference type="GO" id="GO:0005524">
    <property type="term" value="F:ATP binding"/>
    <property type="evidence" value="ECO:0007669"/>
    <property type="project" value="UniProtKB-UniRule"/>
</dbReference>
<dbReference type="FunFam" id="1.10.510.10:FF:000571">
    <property type="entry name" value="Maternal embryonic leucine zipper kinase"/>
    <property type="match status" value="1"/>
</dbReference>